<evidence type="ECO:0000256" key="1">
    <source>
        <dbReference type="ARBA" id="ARBA00022801"/>
    </source>
</evidence>
<dbReference type="Proteomes" id="UP000003455">
    <property type="component" value="Chromosome"/>
</dbReference>
<dbReference type="InterPro" id="IPR013736">
    <property type="entry name" value="Xaa-Pro_dipept_C"/>
</dbReference>
<dbReference type="InterPro" id="IPR008979">
    <property type="entry name" value="Galactose-bd-like_sf"/>
</dbReference>
<dbReference type="InterPro" id="IPR050585">
    <property type="entry name" value="Xaa-Pro_dipeptidyl-ppase/CocE"/>
</dbReference>
<dbReference type="HOGENOM" id="CLU_015590_3_0_9"/>
<dbReference type="Gene3D" id="2.60.120.260">
    <property type="entry name" value="Galactose-binding domain-like"/>
    <property type="match status" value="1"/>
</dbReference>
<evidence type="ECO:0000313" key="3">
    <source>
        <dbReference type="EMBL" id="EFH96554.1"/>
    </source>
</evidence>
<dbReference type="InterPro" id="IPR029058">
    <property type="entry name" value="AB_hydrolase_fold"/>
</dbReference>
<dbReference type="Pfam" id="PF02129">
    <property type="entry name" value="Peptidase_S15"/>
    <property type="match status" value="1"/>
</dbReference>
<protein>
    <submittedName>
        <fullName evidence="3">Hydrolase CocE/NonD family protein</fullName>
    </submittedName>
</protein>
<dbReference type="Pfam" id="PF08530">
    <property type="entry name" value="PepX_C"/>
    <property type="match status" value="1"/>
</dbReference>
<dbReference type="SUPFAM" id="SSF49785">
    <property type="entry name" value="Galactose-binding domain-like"/>
    <property type="match status" value="1"/>
</dbReference>
<dbReference type="PANTHER" id="PTHR43056:SF10">
    <property type="entry name" value="COCE_NOND FAMILY, PUTATIVE (AFU_ORTHOLOGUE AFUA_7G00600)-RELATED"/>
    <property type="match status" value="1"/>
</dbReference>
<accession>A0A0E1XAZ0</accession>
<dbReference type="PANTHER" id="PTHR43056">
    <property type="entry name" value="PEPTIDASE S9 PROLYL OLIGOPEPTIDASE"/>
    <property type="match status" value="1"/>
</dbReference>
<dbReference type="InterPro" id="IPR000383">
    <property type="entry name" value="Xaa-Pro-like_dom"/>
</dbReference>
<gene>
    <name evidence="3" type="ORF">HMPREF0769_10556</name>
</gene>
<organism evidence="3">
    <name type="scientific">Staphylococcus aureus subsp. aureus MN8</name>
    <dbReference type="NCBI Taxonomy" id="548470"/>
    <lineage>
        <taxon>Bacteria</taxon>
        <taxon>Bacillati</taxon>
        <taxon>Bacillota</taxon>
        <taxon>Bacilli</taxon>
        <taxon>Bacillales</taxon>
        <taxon>Staphylococcaceae</taxon>
        <taxon>Staphylococcus</taxon>
    </lineage>
</organism>
<dbReference type="AlphaFoldDB" id="A0A0E1XAZ0"/>
<keyword evidence="1 3" id="KW-0378">Hydrolase</keyword>
<dbReference type="InterPro" id="IPR005674">
    <property type="entry name" value="CocE/Ser_esterase"/>
</dbReference>
<dbReference type="SMART" id="SM00939">
    <property type="entry name" value="PepX_C"/>
    <property type="match status" value="1"/>
</dbReference>
<name>A0A0E1XAZ0_STAAU</name>
<reference evidence="3" key="1">
    <citation type="submission" date="2010-05" db="EMBL/GenBank/DDBJ databases">
        <authorList>
            <person name="Muzny D."/>
            <person name="Qin X."/>
            <person name="Buhay C."/>
            <person name="Dugan-Rocha S."/>
            <person name="Ding Y."/>
            <person name="Chen G."/>
            <person name="Hawes A."/>
            <person name="Holder M."/>
            <person name="Jhangiani S."/>
            <person name="Johnson A."/>
            <person name="Khan Z."/>
            <person name="Li Z."/>
            <person name="Liu W."/>
            <person name="Liu X."/>
            <person name="Perez L."/>
            <person name="Shen H."/>
            <person name="Wang Q."/>
            <person name="Watt J."/>
            <person name="Xi L."/>
            <person name="Xin Y."/>
            <person name="Zhou J."/>
            <person name="Deng J."/>
            <person name="Jiang H."/>
            <person name="Liu Y."/>
            <person name="Qu J."/>
            <person name="Song X.-Z."/>
            <person name="Zhang L."/>
            <person name="Villasana D."/>
            <person name="Johnson A."/>
            <person name="Liu J."/>
            <person name="Liyanage D."/>
            <person name="Lorensuhewa L."/>
            <person name="Robinson T."/>
            <person name="Song A."/>
            <person name="Song B.-B."/>
            <person name="Dinh H."/>
            <person name="Thornton R."/>
            <person name="Coyle M."/>
            <person name="Francisco L."/>
            <person name="Jackson L."/>
            <person name="Javaid M."/>
            <person name="Korchina V."/>
            <person name="Kovar C."/>
            <person name="Mata R."/>
            <person name="Mathew T."/>
            <person name="Ngo R."/>
            <person name="Nguyen L."/>
            <person name="Nguyen N."/>
            <person name="Okwuonu G."/>
            <person name="Ongeri F."/>
            <person name="Pham C."/>
            <person name="Simmons D."/>
            <person name="Wilczek-Boney K."/>
            <person name="Hale W."/>
            <person name="Jakkamsetti A."/>
            <person name="Pham P."/>
            <person name="Ruth R."/>
            <person name="San Lucas F."/>
            <person name="Warren J."/>
            <person name="Zhang J."/>
            <person name="Zhao Z."/>
            <person name="Zhou C."/>
            <person name="Zhu D."/>
            <person name="Lee S."/>
            <person name="Bess C."/>
            <person name="Blankenburg K."/>
            <person name="Forbes L."/>
            <person name="Fu Q."/>
            <person name="Gubbala S."/>
            <person name="Hirani K."/>
            <person name="Jayaseelan J.C."/>
            <person name="Lara F."/>
            <person name="Munidasa M."/>
            <person name="Palculict T."/>
            <person name="Patil S."/>
            <person name="Pu L.-L."/>
            <person name="Saada N."/>
            <person name="Tang L."/>
            <person name="Weissenberger G."/>
            <person name="Zhu Y."/>
            <person name="Hemphill L."/>
            <person name="Shang Y."/>
            <person name="Youmans B."/>
            <person name="Ayvaz T."/>
            <person name="Ross M."/>
            <person name="Santibanez J."/>
            <person name="Aqrawi P."/>
            <person name="Gross S."/>
            <person name="Joshi V."/>
            <person name="Fowler G."/>
            <person name="Nazareth L."/>
            <person name="Reid J."/>
            <person name="Worley K."/>
            <person name="Petrosino J."/>
            <person name="Highlander S."/>
            <person name="Gibbs R."/>
        </authorList>
    </citation>
    <scope>NUCLEOTIDE SEQUENCE [LARGE SCALE GENOMIC DNA]</scope>
    <source>
        <strain evidence="3">MN8</strain>
    </source>
</reference>
<dbReference type="EMBL" id="ACJA02000001">
    <property type="protein sequence ID" value="EFH96554.1"/>
    <property type="molecule type" value="Genomic_DNA"/>
</dbReference>
<dbReference type="Gene3D" id="3.40.50.1820">
    <property type="entry name" value="alpha/beta hydrolase"/>
    <property type="match status" value="1"/>
</dbReference>
<feature type="domain" description="Xaa-Pro dipeptidyl-peptidase C-terminal" evidence="2">
    <location>
        <begin position="334"/>
        <end position="576"/>
    </location>
</feature>
<sequence>MAHNVYLFNIGDTNKQKKVITMNQHLLGNPKLTVTHVNEVKAGINHIVVDSVQYGNQEMIMEKDVTVEMRDGEKLYINIFRPNKDGKFPVVMSADTYGKDNKPKITNMGALWPTLGAIPTSSFTPEESPDPGFWVPNDYVVVKVALRGSDKSKGVLSPWSKREAEDYYEVIEWAANQSWSNGNIGTNGVSYLAVTQWWVASLNPPHLKAMIPWEGLNDMYREVAFHGGITDTGFYRFWTQGIFARWTDNPNIEDLIQAQQEHPLFDDFWKQRQVPLSQIKTPLLTCASWSTQGLHNRGSFEGFKQAASEEKWLYVHGRKEWESYYARENLERQKSFFDFYLKEENNDWKDTPHVIYEVRDQFYKGEFKSASAFPLPNTEYTPLYLNAENHTLNHAKISSAHVAQYDSEDKRQDVSFKYTFDKDTELVGNMNLKLWVSTTDSDDMDLFAGIKKLDRRGNEVNFPDFNHIENGQVATGWLRVSHRELDQEKSTIAQPWHKHETELKLSQDEIVPVEIELLPSGTLFKQGETLEVVVKGSEIVIGNSTPGMKTRYEHEETVNKGMHMIYTGSKYDSQLIIPIVN</sequence>
<comment type="caution">
    <text evidence="3">The sequence shown here is derived from an EMBL/GenBank/DDBJ whole genome shotgun (WGS) entry which is preliminary data.</text>
</comment>
<dbReference type="Gene3D" id="1.10.3020.20">
    <property type="match status" value="1"/>
</dbReference>
<proteinExistence type="predicted"/>
<dbReference type="SUPFAM" id="SSF53474">
    <property type="entry name" value="alpha/beta-Hydrolases"/>
    <property type="match status" value="1"/>
</dbReference>
<evidence type="ECO:0000259" key="2">
    <source>
        <dbReference type="SMART" id="SM00939"/>
    </source>
</evidence>
<dbReference type="GO" id="GO:0008239">
    <property type="term" value="F:dipeptidyl-peptidase activity"/>
    <property type="evidence" value="ECO:0007669"/>
    <property type="project" value="InterPro"/>
</dbReference>
<dbReference type="NCBIfam" id="TIGR00976">
    <property type="entry name" value="CocE_NonD"/>
    <property type="match status" value="2"/>
</dbReference>